<reference evidence="2" key="1">
    <citation type="submission" date="2021-02" db="EMBL/GenBank/DDBJ databases">
        <authorList>
            <person name="Nowell W R."/>
        </authorList>
    </citation>
    <scope>NUCLEOTIDE SEQUENCE</scope>
</reference>
<evidence type="ECO:0000313" key="4">
    <source>
        <dbReference type="Proteomes" id="UP000663832"/>
    </source>
</evidence>
<gene>
    <name evidence="2" type="ORF">BJG266_LOCUS22192</name>
    <name evidence="3" type="ORF">QVE165_LOCUS31512</name>
</gene>
<evidence type="ECO:0000313" key="5">
    <source>
        <dbReference type="Proteomes" id="UP000663877"/>
    </source>
</evidence>
<accession>A0A814Q9G4</accession>
<dbReference type="OrthoDB" id="1045822at2759"/>
<proteinExistence type="inferred from homology"/>
<keyword evidence="4" id="KW-1185">Reference proteome</keyword>
<dbReference type="InterPro" id="IPR006461">
    <property type="entry name" value="PLAC_motif_containing"/>
</dbReference>
<dbReference type="Proteomes" id="UP000663832">
    <property type="component" value="Unassembled WGS sequence"/>
</dbReference>
<dbReference type="EMBL" id="CAJNOM010000270">
    <property type="protein sequence ID" value="CAF1305894.1"/>
    <property type="molecule type" value="Genomic_DNA"/>
</dbReference>
<comment type="caution">
    <text evidence="2">The sequence shown here is derived from an EMBL/GenBank/DDBJ whole genome shotgun (WGS) entry which is preliminary data.</text>
</comment>
<organism evidence="2 5">
    <name type="scientific">Adineta steineri</name>
    <dbReference type="NCBI Taxonomy" id="433720"/>
    <lineage>
        <taxon>Eukaryota</taxon>
        <taxon>Metazoa</taxon>
        <taxon>Spiralia</taxon>
        <taxon>Gnathifera</taxon>
        <taxon>Rotifera</taxon>
        <taxon>Eurotatoria</taxon>
        <taxon>Bdelloidea</taxon>
        <taxon>Adinetida</taxon>
        <taxon>Adinetidae</taxon>
        <taxon>Adineta</taxon>
    </lineage>
</organism>
<evidence type="ECO:0000313" key="3">
    <source>
        <dbReference type="EMBL" id="CAF1305894.1"/>
    </source>
</evidence>
<dbReference type="Proteomes" id="UP000663877">
    <property type="component" value="Unassembled WGS sequence"/>
</dbReference>
<protein>
    <submittedName>
        <fullName evidence="2">Uncharacterized protein</fullName>
    </submittedName>
</protein>
<sequence>MANITLEPTHITNQPVGGNPFEQLDNEWSVKLFSCFDNISHCCYAYWCFCCFLGSLADKIDESKLSCCCVPNVLSMYRMKVRSILRIEGDSCNDYCIASCCPVCAALQMSNELNNRNINKSNRSSNYNKNAH</sequence>
<evidence type="ECO:0000256" key="1">
    <source>
        <dbReference type="ARBA" id="ARBA00009024"/>
    </source>
</evidence>
<dbReference type="NCBIfam" id="TIGR01571">
    <property type="entry name" value="A_thal_Cys_rich"/>
    <property type="match status" value="1"/>
</dbReference>
<dbReference type="PANTHER" id="PTHR15907">
    <property type="entry name" value="DUF614 FAMILY PROTEIN-RELATED"/>
    <property type="match status" value="1"/>
</dbReference>
<dbReference type="EMBL" id="CAJNOI010000137">
    <property type="protein sequence ID" value="CAF1116187.1"/>
    <property type="molecule type" value="Genomic_DNA"/>
</dbReference>
<dbReference type="AlphaFoldDB" id="A0A814Q9G4"/>
<evidence type="ECO:0000313" key="2">
    <source>
        <dbReference type="EMBL" id="CAF1116187.1"/>
    </source>
</evidence>
<comment type="similarity">
    <text evidence="1">Belongs to the cornifelin family.</text>
</comment>
<name>A0A814Q9G4_9BILA</name>
<dbReference type="Pfam" id="PF04749">
    <property type="entry name" value="PLAC8"/>
    <property type="match status" value="1"/>
</dbReference>